<feature type="compositionally biased region" description="Low complexity" evidence="1">
    <location>
        <begin position="203"/>
        <end position="221"/>
    </location>
</feature>
<dbReference type="Pfam" id="PF02752">
    <property type="entry name" value="Arrestin_C"/>
    <property type="match status" value="1"/>
</dbReference>
<feature type="compositionally biased region" description="Basic and acidic residues" evidence="1">
    <location>
        <begin position="627"/>
        <end position="643"/>
    </location>
</feature>
<organism evidence="3 4">
    <name type="scientific">Clonostachys solani</name>
    <dbReference type="NCBI Taxonomy" id="160281"/>
    <lineage>
        <taxon>Eukaryota</taxon>
        <taxon>Fungi</taxon>
        <taxon>Dikarya</taxon>
        <taxon>Ascomycota</taxon>
        <taxon>Pezizomycotina</taxon>
        <taxon>Sordariomycetes</taxon>
        <taxon>Hypocreomycetidae</taxon>
        <taxon>Hypocreales</taxon>
        <taxon>Bionectriaceae</taxon>
        <taxon>Clonostachys</taxon>
    </lineage>
</organism>
<dbReference type="OrthoDB" id="2238745at2759"/>
<dbReference type="PANTHER" id="PTHR11188:SF174">
    <property type="entry name" value="ARRESTIN-RELATED TRAFFICKING ADAPTER 10-RELATED"/>
    <property type="match status" value="1"/>
</dbReference>
<feature type="compositionally biased region" description="Polar residues" evidence="1">
    <location>
        <begin position="181"/>
        <end position="201"/>
    </location>
</feature>
<evidence type="ECO:0000313" key="4">
    <source>
        <dbReference type="Proteomes" id="UP000775872"/>
    </source>
</evidence>
<feature type="region of interest" description="Disordered" evidence="1">
    <location>
        <begin position="1"/>
        <end position="120"/>
    </location>
</feature>
<feature type="region of interest" description="Disordered" evidence="1">
    <location>
        <begin position="908"/>
        <end position="950"/>
    </location>
</feature>
<dbReference type="GO" id="GO:0005829">
    <property type="term" value="C:cytosol"/>
    <property type="evidence" value="ECO:0007669"/>
    <property type="project" value="TreeGrafter"/>
</dbReference>
<dbReference type="GO" id="GO:0030674">
    <property type="term" value="F:protein-macromolecule adaptor activity"/>
    <property type="evidence" value="ECO:0007669"/>
    <property type="project" value="TreeGrafter"/>
</dbReference>
<comment type="caution">
    <text evidence="3">The sequence shown here is derived from an EMBL/GenBank/DDBJ whole genome shotgun (WGS) entry which is preliminary data.</text>
</comment>
<feature type="region of interest" description="Disordered" evidence="1">
    <location>
        <begin position="145"/>
        <end position="168"/>
    </location>
</feature>
<dbReference type="GO" id="GO:0031625">
    <property type="term" value="F:ubiquitin protein ligase binding"/>
    <property type="evidence" value="ECO:0007669"/>
    <property type="project" value="TreeGrafter"/>
</dbReference>
<evidence type="ECO:0000256" key="1">
    <source>
        <dbReference type="SAM" id="MobiDB-lite"/>
    </source>
</evidence>
<feature type="compositionally biased region" description="Pro residues" evidence="1">
    <location>
        <begin position="65"/>
        <end position="76"/>
    </location>
</feature>
<name>A0A9N9VW94_9HYPO</name>
<feature type="domain" description="Arrestin C-terminal-like" evidence="2">
    <location>
        <begin position="529"/>
        <end position="747"/>
    </location>
</feature>
<feature type="region of interest" description="Disordered" evidence="1">
    <location>
        <begin position="615"/>
        <end position="656"/>
    </location>
</feature>
<evidence type="ECO:0000313" key="3">
    <source>
        <dbReference type="EMBL" id="CAH0036519.1"/>
    </source>
</evidence>
<dbReference type="SMART" id="SM01017">
    <property type="entry name" value="Arrestin_C"/>
    <property type="match status" value="1"/>
</dbReference>
<dbReference type="AlphaFoldDB" id="A0A9N9VW94"/>
<accession>A0A9N9VW94</accession>
<dbReference type="InterPro" id="IPR014752">
    <property type="entry name" value="Arrestin-like_C"/>
</dbReference>
<dbReference type="InterPro" id="IPR050357">
    <property type="entry name" value="Arrestin_domain-protein"/>
</dbReference>
<sequence length="965" mass="105534">MTATPATSNKPRRPNNWISSSCGNVYYRPRGKDKKAPAPGLFPRPLIEPRRSRPHAIHIVTYPPGYVPPELRPPPESAWSRRNKVRAARKARHGDASNSSETPSRRRRSERSSTRTPVLDKLLSQISSSSSKLQTHAQKRLSVLSTPDSPIADPATAPNSQTGVQQPAHAGDVIRPAPESINTQIDTQPPTPQSSASTLPNYSPISPISPTSTSPATASHIARPHRAATDTALVAPRVSTQAGNPANAHRRHSMMSARSAAKSNVTSFVTELPKPVASGSGVSCSILLAEPNLFLAGFDHDGSAHRNGHSGTALLRGKLQLNVSKNVKLKAVQLKLLGRARTEWPEGIPPLKQDLFEEQGLRTQVLTFFNAMYDGWESEYGNQCSYTLKGEAASNNSTYLVVSNAGQNGASMRGANQTSKEMKRLSLQNAQSRSFGKGESPVSTTTQAKGFKVFHPGTYDYSFELPIDHNQLETINLQYGSVRWELHATIDRAGAFKPNLHGMKEVSIIRVPDQMSLEMTEPISISRQWEDQLHYDIIISGKSFPIGGRIPIAFKLTPLAKVQVHKLKVYLTESIEYWTNDRRVTRKDPGRKVLLLEKSAGKPLAENWASSDIRATRGGELSPEQRAAAREQATRRRMQEASRHGVTPEPLPQPSENLLGDLDLGLENLWGSTEIEANVQIPTCQMMARNRELRLNADCSWKNVNVYHWIKVVMRISRLDPEDPTGTKRRHFEISIDSPFTVLNCRATQANTNLPAYTGNEHQPMTCQTSCGCPDAQSVPTELPQEVPTTLVGAGRSAEDLPIMPQAARLANGAANPASQQQGSPTMPQGACTRGARPMHLIRAPSFCPPDIDDDESPPPLTPLMINTDIPAFVPSLISPPPQYDVVVGTPSVDGMADYFSRLAHYGFEDQDSSGSDDDATPPRILDRSGRVNVAHPRSPIGRMPSRSMELSRPNLGLNIANIAT</sequence>
<dbReference type="InterPro" id="IPR011022">
    <property type="entry name" value="Arrestin_C-like"/>
</dbReference>
<reference evidence="4" key="1">
    <citation type="submission" date="2019-06" db="EMBL/GenBank/DDBJ databases">
        <authorList>
            <person name="Broberg M."/>
        </authorList>
    </citation>
    <scope>NUCLEOTIDE SEQUENCE [LARGE SCALE GENOMIC DNA]</scope>
</reference>
<evidence type="ECO:0000259" key="2">
    <source>
        <dbReference type="SMART" id="SM01017"/>
    </source>
</evidence>
<dbReference type="EMBL" id="CABFOC020000002">
    <property type="protein sequence ID" value="CAH0036519.1"/>
    <property type="molecule type" value="Genomic_DNA"/>
</dbReference>
<gene>
    <name evidence="3" type="ORF">CSOL1703_00002696</name>
</gene>
<protein>
    <recommendedName>
        <fullName evidence="2">Arrestin C-terminal-like domain-containing protein</fullName>
    </recommendedName>
</protein>
<keyword evidence="4" id="KW-1185">Reference proteome</keyword>
<proteinExistence type="predicted"/>
<feature type="region of interest" description="Disordered" evidence="1">
    <location>
        <begin position="814"/>
        <end position="833"/>
    </location>
</feature>
<feature type="compositionally biased region" description="Acidic residues" evidence="1">
    <location>
        <begin position="909"/>
        <end position="920"/>
    </location>
</feature>
<feature type="region of interest" description="Disordered" evidence="1">
    <location>
        <begin position="181"/>
        <end position="259"/>
    </location>
</feature>
<dbReference type="Gene3D" id="2.60.40.640">
    <property type="match status" value="1"/>
</dbReference>
<dbReference type="PANTHER" id="PTHR11188">
    <property type="entry name" value="ARRESTIN DOMAIN CONTAINING PROTEIN"/>
    <property type="match status" value="1"/>
</dbReference>
<reference evidence="3 4" key="2">
    <citation type="submission" date="2021-10" db="EMBL/GenBank/DDBJ databases">
        <authorList>
            <person name="Piombo E."/>
        </authorList>
    </citation>
    <scope>NUCLEOTIDE SEQUENCE [LARGE SCALE GENOMIC DNA]</scope>
</reference>
<feature type="compositionally biased region" description="Basic residues" evidence="1">
    <location>
        <begin position="81"/>
        <end position="92"/>
    </location>
</feature>
<dbReference type="GO" id="GO:0070086">
    <property type="term" value="P:ubiquitin-dependent endocytosis"/>
    <property type="evidence" value="ECO:0007669"/>
    <property type="project" value="TreeGrafter"/>
</dbReference>
<dbReference type="Proteomes" id="UP000775872">
    <property type="component" value="Unassembled WGS sequence"/>
</dbReference>